<gene>
    <name evidence="1" type="primary">HEM14</name>
    <name evidence="1" type="ORF">M8818_004344</name>
</gene>
<protein>
    <submittedName>
        <fullName evidence="1">Oxygen-dependent protoporphyrinogen oxidase</fullName>
    </submittedName>
</protein>
<keyword evidence="2" id="KW-1185">Reference proteome</keyword>
<comment type="caution">
    <text evidence="1">The sequence shown here is derived from an EMBL/GenBank/DDBJ whole genome shotgun (WGS) entry which is preliminary data.</text>
</comment>
<evidence type="ECO:0000313" key="2">
    <source>
        <dbReference type="Proteomes" id="UP001320706"/>
    </source>
</evidence>
<name>A0ACC3SCM0_9PEZI</name>
<sequence>MADLSYGPLLYDLPGIIGGGITGLASAYYLSQIIPYAKITIYDARPRLGGWLSSKGVDVDDGTVLFEAGPRTLRPLGNGILASRLIHELGLEEDTIFTKSSSPAATNRFIYYPDHLVRVPSPAPGVTVFDILYTLFTEPAFKGLWWRGVAEGFVHPRDATVEDESIGSFISRRMGKDAVNRVASALMHGIYAGDIWKLSAKSLFEAPWRFEAEEGSVSEGVLKTMIEGREMTTRERTFAEMMRAPYPYTPSFKENMKHANVFTLKGGLGQLSDALVEKLRRNPNISFRTNTAVSALQPVPNDASAMTVTIPTAEPSSEPLSVNHTHIISTISPSKLSSILSTTDELRADFSPLAQIPSVSVMTVNLYFHTPNLHPPGFGYLIPLATPITQNPEMALGVVFDTAYAPHHSMADAEFGHHVGPAQDTVSKRGTKITVMLGGHYWDGWPVYPSKDEGIQMARSLVERHLGITEAPVAAAANLQSECIPQYTVGHEARIRRTHEALKRRYKGRLRVAGNWARGVGVNDCLRSAWDLVRELREEGGTGLEAVVEEKKWVRIKRVKKKRVERDDGEKEEK</sequence>
<dbReference type="Proteomes" id="UP001320706">
    <property type="component" value="Unassembled WGS sequence"/>
</dbReference>
<reference evidence="1" key="1">
    <citation type="submission" date="2024-02" db="EMBL/GenBank/DDBJ databases">
        <title>Metagenome Assembled Genome of Zalaria obscura JY119.</title>
        <authorList>
            <person name="Vighnesh L."/>
            <person name="Jagadeeshwari U."/>
            <person name="Venkata Ramana C."/>
            <person name="Sasikala C."/>
        </authorList>
    </citation>
    <scope>NUCLEOTIDE SEQUENCE</scope>
    <source>
        <strain evidence="1">JY119</strain>
    </source>
</reference>
<evidence type="ECO:0000313" key="1">
    <source>
        <dbReference type="EMBL" id="KAK8206511.1"/>
    </source>
</evidence>
<proteinExistence type="predicted"/>
<accession>A0ACC3SCM0</accession>
<dbReference type="EMBL" id="JAMKPW020000022">
    <property type="protein sequence ID" value="KAK8206511.1"/>
    <property type="molecule type" value="Genomic_DNA"/>
</dbReference>
<organism evidence="1 2">
    <name type="scientific">Zalaria obscura</name>
    <dbReference type="NCBI Taxonomy" id="2024903"/>
    <lineage>
        <taxon>Eukaryota</taxon>
        <taxon>Fungi</taxon>
        <taxon>Dikarya</taxon>
        <taxon>Ascomycota</taxon>
        <taxon>Pezizomycotina</taxon>
        <taxon>Dothideomycetes</taxon>
        <taxon>Dothideomycetidae</taxon>
        <taxon>Dothideales</taxon>
        <taxon>Zalariaceae</taxon>
        <taxon>Zalaria</taxon>
    </lineage>
</organism>